<feature type="region of interest" description="Disordered" evidence="1">
    <location>
        <begin position="36"/>
        <end position="72"/>
    </location>
</feature>
<evidence type="ECO:0000256" key="1">
    <source>
        <dbReference type="SAM" id="MobiDB-lite"/>
    </source>
</evidence>
<evidence type="ECO:0000259" key="2">
    <source>
        <dbReference type="Pfam" id="PF18050"/>
    </source>
</evidence>
<keyword evidence="4" id="KW-1185">Reference proteome</keyword>
<dbReference type="RefSeq" id="WP_183377574.1">
    <property type="nucleotide sequence ID" value="NZ_BDDI01000006.1"/>
</dbReference>
<evidence type="ECO:0000313" key="4">
    <source>
        <dbReference type="Proteomes" id="UP000567922"/>
    </source>
</evidence>
<name>A0A839RMW6_9ACTN</name>
<reference evidence="3 4" key="1">
    <citation type="submission" date="2020-08" db="EMBL/GenBank/DDBJ databases">
        <title>Sequencing the genomes of 1000 actinobacteria strains.</title>
        <authorList>
            <person name="Klenk H.-P."/>
        </authorList>
    </citation>
    <scope>NUCLEOTIDE SEQUENCE [LARGE SCALE GENOMIC DNA]</scope>
    <source>
        <strain evidence="3 4">DSM 45258</strain>
    </source>
</reference>
<feature type="region of interest" description="Disordered" evidence="1">
    <location>
        <begin position="1"/>
        <end position="21"/>
    </location>
</feature>
<sequence length="181" mass="19050">MSREVTGTEEPHLDSTPTSTRYLGSHQALLVGAGLTACSGTPTDSSAPVESPTEDAGASDETTSTAPDEAAGTIVRFTAGDVVVEAVIVEENPTTRSFIAMLPMTLTFSDFGGKEKVASLTGDFDYTDAEGLNPRAGDLFSYMPWGNIGTFYKTEGNTSSNSLTKIGETDDIHQIELLDGQ</sequence>
<dbReference type="InterPro" id="IPR029000">
    <property type="entry name" value="Cyclophilin-like_dom_sf"/>
</dbReference>
<dbReference type="Proteomes" id="UP000567922">
    <property type="component" value="Unassembled WGS sequence"/>
</dbReference>
<evidence type="ECO:0000313" key="3">
    <source>
        <dbReference type="EMBL" id="MBB3038075.1"/>
    </source>
</evidence>
<accession>A0A839RMW6</accession>
<proteinExistence type="predicted"/>
<dbReference type="SUPFAM" id="SSF50891">
    <property type="entry name" value="Cyclophilin-like"/>
    <property type="match status" value="1"/>
</dbReference>
<dbReference type="EMBL" id="JACHWS010000002">
    <property type="protein sequence ID" value="MBB3038075.1"/>
    <property type="molecule type" value="Genomic_DNA"/>
</dbReference>
<organism evidence="3 4">
    <name type="scientific">Hoyosella altamirensis</name>
    <dbReference type="NCBI Taxonomy" id="616997"/>
    <lineage>
        <taxon>Bacteria</taxon>
        <taxon>Bacillati</taxon>
        <taxon>Actinomycetota</taxon>
        <taxon>Actinomycetes</taxon>
        <taxon>Mycobacteriales</taxon>
        <taxon>Hoyosellaceae</taxon>
        <taxon>Hoyosella</taxon>
    </lineage>
</organism>
<gene>
    <name evidence="3" type="ORF">FHU29_002524</name>
</gene>
<protein>
    <recommendedName>
        <fullName evidence="2">Cyclophilin-like domain-containing protein</fullName>
    </recommendedName>
</protein>
<feature type="domain" description="Cyclophilin-like" evidence="2">
    <location>
        <begin position="78"/>
        <end position="178"/>
    </location>
</feature>
<dbReference type="Pfam" id="PF18050">
    <property type="entry name" value="Cyclophil_like2"/>
    <property type="match status" value="1"/>
</dbReference>
<dbReference type="Gene3D" id="2.40.100.20">
    <property type="match status" value="1"/>
</dbReference>
<dbReference type="InterPro" id="IPR041183">
    <property type="entry name" value="Cyclophilin-like"/>
</dbReference>
<feature type="compositionally biased region" description="Polar residues" evidence="1">
    <location>
        <begin position="38"/>
        <end position="48"/>
    </location>
</feature>
<comment type="caution">
    <text evidence="3">The sequence shown here is derived from an EMBL/GenBank/DDBJ whole genome shotgun (WGS) entry which is preliminary data.</text>
</comment>
<dbReference type="AlphaFoldDB" id="A0A839RMW6"/>